<keyword evidence="2" id="KW-0325">Glycoprotein</keyword>
<feature type="compositionally biased region" description="Gly residues" evidence="3">
    <location>
        <begin position="17"/>
        <end position="44"/>
    </location>
</feature>
<dbReference type="InterPro" id="IPR006047">
    <property type="entry name" value="GH13_cat_dom"/>
</dbReference>
<protein>
    <submittedName>
        <fullName evidence="5">Alpha-amylase</fullName>
    </submittedName>
</protein>
<reference evidence="5 6" key="1">
    <citation type="submission" date="2018-07" db="EMBL/GenBank/DDBJ databases">
        <title>Streptomyces species from bats.</title>
        <authorList>
            <person name="Dunlap C."/>
        </authorList>
    </citation>
    <scope>NUCLEOTIDE SEQUENCE [LARGE SCALE GENOMIC DNA]</scope>
    <source>
        <strain evidence="5 6">AC230</strain>
    </source>
</reference>
<evidence type="ECO:0000313" key="6">
    <source>
        <dbReference type="Proteomes" id="UP000253741"/>
    </source>
</evidence>
<feature type="region of interest" description="Disordered" evidence="3">
    <location>
        <begin position="254"/>
        <end position="279"/>
    </location>
</feature>
<dbReference type="Gene3D" id="3.90.400.10">
    <property type="entry name" value="Oligo-1,6-glucosidase, Domain 2"/>
    <property type="match status" value="1"/>
</dbReference>
<keyword evidence="6" id="KW-1185">Reference proteome</keyword>
<evidence type="ECO:0000256" key="2">
    <source>
        <dbReference type="ARBA" id="ARBA00023180"/>
    </source>
</evidence>
<feature type="region of interest" description="Disordered" evidence="3">
    <location>
        <begin position="1"/>
        <end position="44"/>
    </location>
</feature>
<dbReference type="Pfam" id="PF00128">
    <property type="entry name" value="Alpha-amylase"/>
    <property type="match status" value="1"/>
</dbReference>
<dbReference type="Gene3D" id="3.20.20.80">
    <property type="entry name" value="Glycosidases"/>
    <property type="match status" value="1"/>
</dbReference>
<dbReference type="EMBL" id="QQNA01000252">
    <property type="protein sequence ID" value="RDG35053.1"/>
    <property type="molecule type" value="Genomic_DNA"/>
</dbReference>
<dbReference type="GO" id="GO:0004556">
    <property type="term" value="F:alpha-amylase activity"/>
    <property type="evidence" value="ECO:0007669"/>
    <property type="project" value="TreeGrafter"/>
</dbReference>
<comment type="caution">
    <text evidence="5">The sequence shown here is derived from an EMBL/GenBank/DDBJ whole genome shotgun (WGS) entry which is preliminary data.</text>
</comment>
<comment type="similarity">
    <text evidence="1">Belongs to the glycosyl hydrolase 13 family.</text>
</comment>
<proteinExistence type="inferred from homology"/>
<sequence length="608" mass="65601">MLIPAREVSVTQHGSVNGDGSGSGSGSGSGGSAGEGGDSGGGDSGQWWRESVVYQVYVPSFADADGDGMGDLRGIADRLGHVAELGADAIWLTPFYRSPLADGGYDVADHRDVDPRHGTLDDFRALLGRARALGLRTIVDIVPNHTSDQHPWFAEALASAPGSAARDRYVFRDGTGPGGARPPADWQSKFGGAAWTRVADGQWYMHIFAAEQPDLNWENSDVIADFERTLRFWLDLGVDGFRIDVAHGLRKDLTPPLRDTRGGDSASLNSPPTGEDHPFWDRDEVHDVYRAWRKITDSYAPPRIMVAEAGVSAARLPLYTRPDELQQAFNFFHLRCPWEAAAFRDVIDTSLAGAASTGSLPTWVLSNHDVVRHRSRYALPEGTDLPGWLLTGGLDPAADEERGRRRARAAALLTLALPGTTYLYQGEELGLPEVADLPEEALRDPVWERTGHARKGRDGCRVPMPWTGTGPSYGFGPQGSWLPQPDGWGERSVEAQTGWPGSFLELYRTALALRRGFRGDERFTWLPSAPGELAFRKGAGLVCRVNLSAEPLPLSLPTDSVPLLASDESTTDGVADEVAYGAAYGASGGAGPRLLPPDTAVWLDSTAR</sequence>
<gene>
    <name evidence="5" type="ORF">DVH02_27265</name>
</gene>
<dbReference type="CDD" id="cd11332">
    <property type="entry name" value="AmyAc_OligoGlu_TS"/>
    <property type="match status" value="1"/>
</dbReference>
<organism evidence="5 6">
    <name type="scientific">Streptomyces corynorhini</name>
    <dbReference type="NCBI Taxonomy" id="2282652"/>
    <lineage>
        <taxon>Bacteria</taxon>
        <taxon>Bacillati</taxon>
        <taxon>Actinomycetota</taxon>
        <taxon>Actinomycetes</taxon>
        <taxon>Kitasatosporales</taxon>
        <taxon>Streptomycetaceae</taxon>
        <taxon>Streptomyces</taxon>
    </lineage>
</organism>
<dbReference type="AlphaFoldDB" id="A0A370B5B0"/>
<evidence type="ECO:0000259" key="4">
    <source>
        <dbReference type="SMART" id="SM00642"/>
    </source>
</evidence>
<name>A0A370B5B0_9ACTN</name>
<dbReference type="FunFam" id="3.90.400.10:FF:000001">
    <property type="entry name" value="Maltase A3, isoform A"/>
    <property type="match status" value="1"/>
</dbReference>
<feature type="domain" description="Glycosyl hydrolase family 13 catalytic" evidence="4">
    <location>
        <begin position="55"/>
        <end position="461"/>
    </location>
</feature>
<dbReference type="PANTHER" id="PTHR10357">
    <property type="entry name" value="ALPHA-AMYLASE FAMILY MEMBER"/>
    <property type="match status" value="1"/>
</dbReference>
<dbReference type="OrthoDB" id="9043248at2"/>
<dbReference type="InterPro" id="IPR045857">
    <property type="entry name" value="O16G_dom_2"/>
</dbReference>
<evidence type="ECO:0000256" key="3">
    <source>
        <dbReference type="SAM" id="MobiDB-lite"/>
    </source>
</evidence>
<dbReference type="Proteomes" id="UP000253741">
    <property type="component" value="Unassembled WGS sequence"/>
</dbReference>
<dbReference type="PANTHER" id="PTHR10357:SF179">
    <property type="entry name" value="NEUTRAL AND BASIC AMINO ACID TRANSPORT PROTEIN RBAT"/>
    <property type="match status" value="1"/>
</dbReference>
<dbReference type="SUPFAM" id="SSF51445">
    <property type="entry name" value="(Trans)glycosidases"/>
    <property type="match status" value="1"/>
</dbReference>
<dbReference type="GO" id="GO:0009313">
    <property type="term" value="P:oligosaccharide catabolic process"/>
    <property type="evidence" value="ECO:0007669"/>
    <property type="project" value="TreeGrafter"/>
</dbReference>
<evidence type="ECO:0000313" key="5">
    <source>
        <dbReference type="EMBL" id="RDG35053.1"/>
    </source>
</evidence>
<accession>A0A370B5B0</accession>
<dbReference type="SMART" id="SM00642">
    <property type="entry name" value="Aamy"/>
    <property type="match status" value="1"/>
</dbReference>
<dbReference type="InterPro" id="IPR017853">
    <property type="entry name" value="GH"/>
</dbReference>
<evidence type="ECO:0000256" key="1">
    <source>
        <dbReference type="ARBA" id="ARBA00008061"/>
    </source>
</evidence>